<dbReference type="Pfam" id="PF21226">
    <property type="entry name" value="MalQ_N"/>
    <property type="match status" value="1"/>
</dbReference>
<dbReference type="PANTHER" id="PTHR32438:SF5">
    <property type="entry name" value="4-ALPHA-GLUCANOTRANSFERASE DPE1, CHLOROPLASTIC_AMYLOPLASTIC"/>
    <property type="match status" value="1"/>
</dbReference>
<dbReference type="GO" id="GO:0005975">
    <property type="term" value="P:carbohydrate metabolic process"/>
    <property type="evidence" value="ECO:0007669"/>
    <property type="project" value="InterPro"/>
</dbReference>
<evidence type="ECO:0000256" key="2">
    <source>
        <dbReference type="ARBA" id="ARBA00005684"/>
    </source>
</evidence>
<evidence type="ECO:0000256" key="5">
    <source>
        <dbReference type="ARBA" id="ARBA00022679"/>
    </source>
</evidence>
<evidence type="ECO:0000256" key="7">
    <source>
        <dbReference type="ARBA" id="ARBA00031423"/>
    </source>
</evidence>
<gene>
    <name evidence="10" type="ORF">UFOPK1908_01684</name>
</gene>
<evidence type="ECO:0000256" key="1">
    <source>
        <dbReference type="ARBA" id="ARBA00000439"/>
    </source>
</evidence>
<proteinExistence type="inferred from homology"/>
<dbReference type="PANTHER" id="PTHR32438">
    <property type="entry name" value="4-ALPHA-GLUCANOTRANSFERASE DPE1, CHLOROPLASTIC/AMYLOPLASTIC"/>
    <property type="match status" value="1"/>
</dbReference>
<dbReference type="NCBIfam" id="TIGR00217">
    <property type="entry name" value="malQ"/>
    <property type="match status" value="1"/>
</dbReference>
<dbReference type="EC" id="2.4.1.25" evidence="3"/>
<dbReference type="Pfam" id="PF02446">
    <property type="entry name" value="Glyco_hydro_77"/>
    <property type="match status" value="1"/>
</dbReference>
<dbReference type="InterPro" id="IPR003385">
    <property type="entry name" value="Glyco_hydro_77"/>
</dbReference>
<sequence length="711" mass="78669">MTDLLVTPQLVQLAQACGVATHYWGQSGEQIEIAAETLHAVLGSLGHDTSSPAALSASLEHVRTCDWRRMLPAFTVGVQGQDRRLWVHVTHGDPVNVWIEAEDGFRTDLAQMAYWVEPVEIDGVLIGEASFTISGDLPIGYYTVHAISGARTSTAAMAMTPARLHSEAITGNRQWGFMEQLYATRSRDSWGLGDLHDCASVATWSAKELGAGFLLINPLHAAAPTKPMAPSPYLPVSRRFSNPMYLRIEDIPEFTEAKNKTRKRIEKLAKPLREMNTSTDLLDRDAVWASKRVALEMLFSEGLTKKRAHLFAQYCQGEGQGLVNFAVWSTLCDVYGSNGDTWPSMYQSSSSSAVQQFAGEHQMQVQFHMWMQFVFDEQLATTQSSAKVAGMAIGIMHDLAVGVHPQGSDAWSLRTVLAQNIGVGAPPDMYNQLGQNWHQPPWHPVALAEAGYLPYRDLLRTVMRHAGGLRIDHVLGLFRMWWVPSGMQANMGTFVRFDFEAMIGLLVLEAQRAGVVVIGEDLGTVEPWVQEVLRDRGILGTSVLWFENGDGGEVLAPEHWRHEVLASVTVHDLPPTAGFLRDEHVRIRHELGLLARPVEDERADAQAQREAWACILRERGWLAIDGEATIDAELDAMAVALHRALGSSPARLLGISLPDVMGDRRAQNQPGTDQEYPNWRVPMTDATGQVTLIEDLQARTAEVRVFVDALK</sequence>
<evidence type="ECO:0000313" key="10">
    <source>
        <dbReference type="EMBL" id="CAB4634731.1"/>
    </source>
</evidence>
<dbReference type="SUPFAM" id="SSF51445">
    <property type="entry name" value="(Trans)glycosidases"/>
    <property type="match status" value="1"/>
</dbReference>
<dbReference type="GO" id="GO:0004134">
    <property type="term" value="F:4-alpha-glucanotransferase activity"/>
    <property type="evidence" value="ECO:0007669"/>
    <property type="project" value="UniProtKB-EC"/>
</dbReference>
<protein>
    <recommendedName>
        <fullName evidence="3">4-alpha-glucanotransferase</fullName>
        <ecNumber evidence="3">2.4.1.25</ecNumber>
    </recommendedName>
    <alternativeName>
        <fullName evidence="7">Amylomaltase</fullName>
    </alternativeName>
    <alternativeName>
        <fullName evidence="8">Disproportionating enzyme</fullName>
    </alternativeName>
</protein>
<dbReference type="InterPro" id="IPR048458">
    <property type="entry name" value="MalQ_N"/>
</dbReference>
<evidence type="ECO:0000256" key="3">
    <source>
        <dbReference type="ARBA" id="ARBA00012560"/>
    </source>
</evidence>
<organism evidence="10">
    <name type="scientific">freshwater metagenome</name>
    <dbReference type="NCBI Taxonomy" id="449393"/>
    <lineage>
        <taxon>unclassified sequences</taxon>
        <taxon>metagenomes</taxon>
        <taxon>ecological metagenomes</taxon>
    </lineage>
</organism>
<name>A0A6J6JCA7_9ZZZZ</name>
<evidence type="ECO:0000259" key="9">
    <source>
        <dbReference type="Pfam" id="PF21226"/>
    </source>
</evidence>
<comment type="catalytic activity">
    <reaction evidence="1">
        <text>Transfers a segment of a (1-&gt;4)-alpha-D-glucan to a new position in an acceptor, which may be glucose or a (1-&gt;4)-alpha-D-glucan.</text>
        <dbReference type="EC" id="2.4.1.25"/>
    </reaction>
</comment>
<keyword evidence="4" id="KW-0328">Glycosyltransferase</keyword>
<reference evidence="10" key="1">
    <citation type="submission" date="2020-05" db="EMBL/GenBank/DDBJ databases">
        <authorList>
            <person name="Chiriac C."/>
            <person name="Salcher M."/>
            <person name="Ghai R."/>
            <person name="Kavagutti S V."/>
        </authorList>
    </citation>
    <scope>NUCLEOTIDE SEQUENCE</scope>
</reference>
<comment type="similarity">
    <text evidence="2">Belongs to the disproportionating enzyme family.</text>
</comment>
<accession>A0A6J6JCA7</accession>
<dbReference type="AlphaFoldDB" id="A0A6J6JCA7"/>
<keyword evidence="6" id="KW-0119">Carbohydrate metabolism</keyword>
<dbReference type="EMBL" id="CAEZVB010000160">
    <property type="protein sequence ID" value="CAB4634731.1"/>
    <property type="molecule type" value="Genomic_DNA"/>
</dbReference>
<evidence type="ECO:0000256" key="4">
    <source>
        <dbReference type="ARBA" id="ARBA00022676"/>
    </source>
</evidence>
<feature type="domain" description="MalQ N-terminal beta-sandwich" evidence="9">
    <location>
        <begin position="71"/>
        <end position="161"/>
    </location>
</feature>
<dbReference type="Gene3D" id="3.20.20.80">
    <property type="entry name" value="Glycosidases"/>
    <property type="match status" value="1"/>
</dbReference>
<evidence type="ECO:0000256" key="8">
    <source>
        <dbReference type="ARBA" id="ARBA00031501"/>
    </source>
</evidence>
<dbReference type="InterPro" id="IPR017853">
    <property type="entry name" value="GH"/>
</dbReference>
<keyword evidence="5" id="KW-0808">Transferase</keyword>
<evidence type="ECO:0000256" key="6">
    <source>
        <dbReference type="ARBA" id="ARBA00023277"/>
    </source>
</evidence>